<sequence>MGRMAGASLSRQQLNGRIAGYAGMALVLLLIGLPMFWMLSGSLKTLREIYTFPPQWIPRDPQWSNYREAWNTVPFDRFYLNSLIITVAGASLQIVNGTLCAYAFAFLRFPFKNVLFLIVLAALMVPSEVVILPNFLFFGNTVRDWFGLENNWINTYQAIVLPGAATAFGTFLMRQGFLALPRDVLDAAKVDGAGHIRTMFGIVLPMAKPIVITFALISIVNKWNDYLWPLIITRSVEMRPITVGVRLLYDAEGNNNWGVIMAGTTFVVVPLIVVYVFAQRFIIDGLTAGATKG</sequence>
<evidence type="ECO:0000313" key="9">
    <source>
        <dbReference type="EMBL" id="CAA9577101.1"/>
    </source>
</evidence>
<evidence type="ECO:0000256" key="2">
    <source>
        <dbReference type="ARBA" id="ARBA00022448"/>
    </source>
</evidence>
<proteinExistence type="inferred from homology"/>
<protein>
    <submittedName>
        <fullName evidence="9">Glycerol-3-phosphate ABC transporter, permease protein UgpE</fullName>
    </submittedName>
</protein>
<feature type="transmembrane region" description="Helical" evidence="7">
    <location>
        <begin position="114"/>
        <end position="136"/>
    </location>
</feature>
<feature type="transmembrane region" description="Helical" evidence="7">
    <location>
        <begin position="198"/>
        <end position="220"/>
    </location>
</feature>
<feature type="transmembrane region" description="Helical" evidence="7">
    <location>
        <begin position="21"/>
        <end position="39"/>
    </location>
</feature>
<name>A0A6J4VIR2_9BACT</name>
<evidence type="ECO:0000259" key="8">
    <source>
        <dbReference type="PROSITE" id="PS50928"/>
    </source>
</evidence>
<dbReference type="PANTHER" id="PTHR43744:SF13">
    <property type="entry name" value="SN-GLYCEROL-3-PHOSPHATE TRANSPORT INTEGRAL MEMBRANE PROTEIN ABC TRANSPORTER UGPE-RELATED"/>
    <property type="match status" value="1"/>
</dbReference>
<evidence type="ECO:0000256" key="5">
    <source>
        <dbReference type="ARBA" id="ARBA00022989"/>
    </source>
</evidence>
<dbReference type="PROSITE" id="PS50928">
    <property type="entry name" value="ABC_TM1"/>
    <property type="match status" value="1"/>
</dbReference>
<feature type="transmembrane region" description="Helical" evidence="7">
    <location>
        <begin position="156"/>
        <end position="177"/>
    </location>
</feature>
<feature type="transmembrane region" description="Helical" evidence="7">
    <location>
        <begin position="83"/>
        <end position="107"/>
    </location>
</feature>
<dbReference type="GO" id="GO:0005886">
    <property type="term" value="C:plasma membrane"/>
    <property type="evidence" value="ECO:0007669"/>
    <property type="project" value="UniProtKB-SubCell"/>
</dbReference>
<keyword evidence="6 7" id="KW-0472">Membrane</keyword>
<keyword evidence="4 7" id="KW-0812">Transmembrane</keyword>
<dbReference type="CDD" id="cd06261">
    <property type="entry name" value="TM_PBP2"/>
    <property type="match status" value="1"/>
</dbReference>
<dbReference type="Gene3D" id="1.10.3720.10">
    <property type="entry name" value="MetI-like"/>
    <property type="match status" value="1"/>
</dbReference>
<dbReference type="PANTHER" id="PTHR43744">
    <property type="entry name" value="ABC TRANSPORTER PERMEASE PROTEIN MG189-RELATED-RELATED"/>
    <property type="match status" value="1"/>
</dbReference>
<organism evidence="9">
    <name type="scientific">uncultured Thermomicrobiales bacterium</name>
    <dbReference type="NCBI Taxonomy" id="1645740"/>
    <lineage>
        <taxon>Bacteria</taxon>
        <taxon>Pseudomonadati</taxon>
        <taxon>Thermomicrobiota</taxon>
        <taxon>Thermomicrobia</taxon>
        <taxon>Thermomicrobiales</taxon>
        <taxon>environmental samples</taxon>
    </lineage>
</organism>
<evidence type="ECO:0000256" key="7">
    <source>
        <dbReference type="RuleBase" id="RU363032"/>
    </source>
</evidence>
<comment type="subcellular location">
    <subcellularLocation>
        <location evidence="1 7">Cell membrane</location>
        <topology evidence="1 7">Multi-pass membrane protein</topology>
    </subcellularLocation>
</comment>
<dbReference type="EMBL" id="CADCWJ010000657">
    <property type="protein sequence ID" value="CAA9577101.1"/>
    <property type="molecule type" value="Genomic_DNA"/>
</dbReference>
<dbReference type="AlphaFoldDB" id="A0A6J4VIR2"/>
<dbReference type="Pfam" id="PF00528">
    <property type="entry name" value="BPD_transp_1"/>
    <property type="match status" value="1"/>
</dbReference>
<dbReference type="InterPro" id="IPR035906">
    <property type="entry name" value="MetI-like_sf"/>
</dbReference>
<evidence type="ECO:0000256" key="1">
    <source>
        <dbReference type="ARBA" id="ARBA00004651"/>
    </source>
</evidence>
<evidence type="ECO:0000256" key="4">
    <source>
        <dbReference type="ARBA" id="ARBA00022692"/>
    </source>
</evidence>
<keyword evidence="3" id="KW-1003">Cell membrane</keyword>
<evidence type="ECO:0000256" key="6">
    <source>
        <dbReference type="ARBA" id="ARBA00023136"/>
    </source>
</evidence>
<gene>
    <name evidence="9" type="ORF">AVDCRST_MAG87-2965</name>
</gene>
<evidence type="ECO:0000256" key="3">
    <source>
        <dbReference type="ARBA" id="ARBA00022475"/>
    </source>
</evidence>
<feature type="domain" description="ABC transmembrane type-1" evidence="8">
    <location>
        <begin position="79"/>
        <end position="278"/>
    </location>
</feature>
<accession>A0A6J4VIR2</accession>
<feature type="transmembrane region" description="Helical" evidence="7">
    <location>
        <begin position="257"/>
        <end position="278"/>
    </location>
</feature>
<dbReference type="InterPro" id="IPR000515">
    <property type="entry name" value="MetI-like"/>
</dbReference>
<keyword evidence="5 7" id="KW-1133">Transmembrane helix</keyword>
<comment type="similarity">
    <text evidence="7">Belongs to the binding-protein-dependent transport system permease family.</text>
</comment>
<reference evidence="9" key="1">
    <citation type="submission" date="2020-02" db="EMBL/GenBank/DDBJ databases">
        <authorList>
            <person name="Meier V. D."/>
        </authorList>
    </citation>
    <scope>NUCLEOTIDE SEQUENCE</scope>
    <source>
        <strain evidence="9">AVDCRST_MAG87</strain>
    </source>
</reference>
<dbReference type="SUPFAM" id="SSF161098">
    <property type="entry name" value="MetI-like"/>
    <property type="match status" value="1"/>
</dbReference>
<dbReference type="GO" id="GO:0055085">
    <property type="term" value="P:transmembrane transport"/>
    <property type="evidence" value="ECO:0007669"/>
    <property type="project" value="InterPro"/>
</dbReference>
<keyword evidence="2 7" id="KW-0813">Transport</keyword>